<dbReference type="InterPro" id="IPR011048">
    <property type="entry name" value="Haem_d1_sf"/>
</dbReference>
<dbReference type="SUPFAM" id="SSF51004">
    <property type="entry name" value="C-terminal (heme d1) domain of cytochrome cd1-nitrite reductase"/>
    <property type="match status" value="1"/>
</dbReference>
<evidence type="ECO:0000256" key="1">
    <source>
        <dbReference type="SAM" id="SignalP"/>
    </source>
</evidence>
<sequence>MPAIVPARSWRWAGLLALVLAGPEGARAEEPAAFSARHAEQGVEAVLELRPVADGPLLAGQPARFRLNLTTAEGAAARGLKPAAWAERSGGRALSCQERVRGLIEARLGRKAEVDFNAWHLAYLGSNGAVYVLDPVGGTSRSRVLAAVNLGGRPGGWAEDRAGSRLYVSLPEQGEVAEIDTARWALRQRIEVGGRPGRLALHPDAQQLWIGQEGGEGATEEVAVLERGSAQVSSRHAAGPGPHALAALGGGRALATSPAGATILGDASAKKLDGLGGGFSDAAHSALADAALLLDAAEGRVLAVAPDGRVTGHWTVAPGAAGLFPDPGGRLLFVPEPGEGRVTVIDLARGAVAHRVPVGGTPLHVGFSGTQAYVQSGAGASVSLIALGSLGEAGTPAVTTIAAGEAGLEPGEALGPMITPAPGQEAMLIAAPGEQAIHVYMEGMAAPSGLLRAPRGRPLAITAVDHGLRETEPGRYETQAVFPGAGRYVVPVMLQGTGFLHCFEVEIGGTEAVPMSRRLSLELLDPDGRTLPAGAPSALRLRLRGPEDLQAWRQAGDLRARVVQFVGHWQVSLPLKPLGDGLYEVEGITPPRAGPVQVYVESPSLGLEPGTLPHILLRAQSP</sequence>
<dbReference type="RefSeq" id="WP_209378781.1">
    <property type="nucleotide sequence ID" value="NZ_JAGIZB010000005.1"/>
</dbReference>
<accession>A0ABS4AC18</accession>
<gene>
    <name evidence="2" type="ORF">J8J14_07135</name>
</gene>
<reference evidence="2 3" key="1">
    <citation type="submission" date="2021-03" db="EMBL/GenBank/DDBJ databases">
        <authorList>
            <person name="So Y."/>
        </authorList>
    </citation>
    <scope>NUCLEOTIDE SEQUENCE [LARGE SCALE GENOMIC DNA]</scope>
    <source>
        <strain evidence="2 3">SSH11</strain>
    </source>
</reference>
<comment type="caution">
    <text evidence="2">The sequence shown here is derived from an EMBL/GenBank/DDBJ whole genome shotgun (WGS) entry which is preliminary data.</text>
</comment>
<proteinExistence type="predicted"/>
<dbReference type="EMBL" id="JAGIZB010000005">
    <property type="protein sequence ID" value="MBP0444553.1"/>
    <property type="molecule type" value="Genomic_DNA"/>
</dbReference>
<keyword evidence="3" id="KW-1185">Reference proteome</keyword>
<keyword evidence="1" id="KW-0732">Signal</keyword>
<evidence type="ECO:0000313" key="2">
    <source>
        <dbReference type="EMBL" id="MBP0444553.1"/>
    </source>
</evidence>
<dbReference type="InterPro" id="IPR051200">
    <property type="entry name" value="Host-pathogen_enzymatic-act"/>
</dbReference>
<name>A0ABS4AC18_9PROT</name>
<protein>
    <recommendedName>
        <fullName evidence="4">YVTN family beta-propeller protein</fullName>
    </recommendedName>
</protein>
<feature type="signal peptide" evidence="1">
    <location>
        <begin position="1"/>
        <end position="28"/>
    </location>
</feature>
<evidence type="ECO:0000313" key="3">
    <source>
        <dbReference type="Proteomes" id="UP000681594"/>
    </source>
</evidence>
<feature type="chain" id="PRO_5046110609" description="YVTN family beta-propeller protein" evidence="1">
    <location>
        <begin position="29"/>
        <end position="622"/>
    </location>
</feature>
<dbReference type="PANTHER" id="PTHR47197:SF3">
    <property type="entry name" value="DIHYDRO-HEME D1 DEHYDROGENASE"/>
    <property type="match status" value="1"/>
</dbReference>
<evidence type="ECO:0008006" key="4">
    <source>
        <dbReference type="Google" id="ProtNLM"/>
    </source>
</evidence>
<dbReference type="PANTHER" id="PTHR47197">
    <property type="entry name" value="PROTEIN NIRF"/>
    <property type="match status" value="1"/>
</dbReference>
<dbReference type="InterPro" id="IPR015943">
    <property type="entry name" value="WD40/YVTN_repeat-like_dom_sf"/>
</dbReference>
<organism evidence="2 3">
    <name type="scientific">Pararoseomonas baculiformis</name>
    <dbReference type="NCBI Taxonomy" id="2820812"/>
    <lineage>
        <taxon>Bacteria</taxon>
        <taxon>Pseudomonadati</taxon>
        <taxon>Pseudomonadota</taxon>
        <taxon>Alphaproteobacteria</taxon>
        <taxon>Acetobacterales</taxon>
        <taxon>Acetobacteraceae</taxon>
        <taxon>Pararoseomonas</taxon>
    </lineage>
</organism>
<dbReference type="Proteomes" id="UP000681594">
    <property type="component" value="Unassembled WGS sequence"/>
</dbReference>
<dbReference type="Gene3D" id="2.130.10.10">
    <property type="entry name" value="YVTN repeat-like/Quinoprotein amine dehydrogenase"/>
    <property type="match status" value="2"/>
</dbReference>